<dbReference type="NCBIfam" id="TIGR00133">
    <property type="entry name" value="gatB"/>
    <property type="match status" value="1"/>
</dbReference>
<dbReference type="GO" id="GO:0006412">
    <property type="term" value="P:translation"/>
    <property type="evidence" value="ECO:0007669"/>
    <property type="project" value="UniProtKB-UniRule"/>
</dbReference>
<evidence type="ECO:0000256" key="7">
    <source>
        <dbReference type="ARBA" id="ARBA00024799"/>
    </source>
</evidence>
<dbReference type="InterPro" id="IPR023168">
    <property type="entry name" value="GatB_Yqey_C_2"/>
</dbReference>
<dbReference type="Gene3D" id="1.10.10.410">
    <property type="match status" value="1"/>
</dbReference>
<dbReference type="PANTHER" id="PTHR11659:SF0">
    <property type="entry name" value="GLUTAMYL-TRNA(GLN) AMIDOTRANSFERASE SUBUNIT B, MITOCHONDRIAL"/>
    <property type="match status" value="1"/>
</dbReference>
<proteinExistence type="inferred from homology"/>
<evidence type="ECO:0000313" key="12">
    <source>
        <dbReference type="EMBL" id="OHB12312.1"/>
    </source>
</evidence>
<dbReference type="PANTHER" id="PTHR11659">
    <property type="entry name" value="GLUTAMYL-TRNA GLN AMIDOTRANSFERASE SUBUNIT B MITOCHONDRIAL AND PROKARYOTIC PET112-RELATED"/>
    <property type="match status" value="1"/>
</dbReference>
<feature type="domain" description="Asn/Gln amidotransferase" evidence="11">
    <location>
        <begin position="323"/>
        <end position="472"/>
    </location>
</feature>
<dbReference type="Pfam" id="PF02637">
    <property type="entry name" value="GatB_Yqey"/>
    <property type="match status" value="1"/>
</dbReference>
<reference evidence="12 13" key="1">
    <citation type="journal article" date="2016" name="Nat. Commun.">
        <title>Thousands of microbial genomes shed light on interconnected biogeochemical processes in an aquifer system.</title>
        <authorList>
            <person name="Anantharaman K."/>
            <person name="Brown C.T."/>
            <person name="Hug L.A."/>
            <person name="Sharon I."/>
            <person name="Castelle C.J."/>
            <person name="Probst A.J."/>
            <person name="Thomas B.C."/>
            <person name="Singh A."/>
            <person name="Wilkins M.J."/>
            <person name="Karaoz U."/>
            <person name="Brodie E.L."/>
            <person name="Williams K.H."/>
            <person name="Hubbard S.S."/>
            <person name="Banfield J.F."/>
        </authorList>
    </citation>
    <scope>NUCLEOTIDE SEQUENCE [LARGE SCALE GENOMIC DNA]</scope>
</reference>
<dbReference type="AlphaFoldDB" id="A0A1G2USL0"/>
<dbReference type="SUPFAM" id="SSF89095">
    <property type="entry name" value="GatB/YqeY motif"/>
    <property type="match status" value="1"/>
</dbReference>
<dbReference type="EC" id="6.3.5.-" evidence="10"/>
<dbReference type="InterPro" id="IPR017958">
    <property type="entry name" value="Gln-tRNA_amidoTrfase_suB_CS"/>
</dbReference>
<evidence type="ECO:0000259" key="11">
    <source>
        <dbReference type="SMART" id="SM00845"/>
    </source>
</evidence>
<dbReference type="NCBIfam" id="NF004012">
    <property type="entry name" value="PRK05477.1-2"/>
    <property type="match status" value="1"/>
</dbReference>
<comment type="subunit">
    <text evidence="2 10">Heterotrimer of A, B and C subunits.</text>
</comment>
<keyword evidence="6 10" id="KW-0648">Protein biosynthesis</keyword>
<dbReference type="InterPro" id="IPR003789">
    <property type="entry name" value="Asn/Gln_tRNA_amidoTrase-B-like"/>
</dbReference>
<dbReference type="GO" id="GO:0050567">
    <property type="term" value="F:glutaminyl-tRNA synthase (glutamine-hydrolyzing) activity"/>
    <property type="evidence" value="ECO:0007669"/>
    <property type="project" value="UniProtKB-UniRule"/>
</dbReference>
<dbReference type="EMBL" id="MHWT01000018">
    <property type="protein sequence ID" value="OHB12312.1"/>
    <property type="molecule type" value="Genomic_DNA"/>
</dbReference>
<dbReference type="PROSITE" id="PS01234">
    <property type="entry name" value="GATB"/>
    <property type="match status" value="1"/>
</dbReference>
<evidence type="ECO:0000256" key="4">
    <source>
        <dbReference type="ARBA" id="ARBA00022741"/>
    </source>
</evidence>
<evidence type="ECO:0000256" key="10">
    <source>
        <dbReference type="HAMAP-Rule" id="MF_00121"/>
    </source>
</evidence>
<evidence type="ECO:0000256" key="3">
    <source>
        <dbReference type="ARBA" id="ARBA00022598"/>
    </source>
</evidence>
<dbReference type="InterPro" id="IPR014746">
    <property type="entry name" value="Gln_synth/guanido_kin_cat_dom"/>
</dbReference>
<dbReference type="HAMAP" id="MF_00121">
    <property type="entry name" value="GatB"/>
    <property type="match status" value="1"/>
</dbReference>
<gene>
    <name evidence="10" type="primary">gatB</name>
    <name evidence="12" type="ORF">A3G99_00365</name>
</gene>
<dbReference type="SUPFAM" id="SSF55931">
    <property type="entry name" value="Glutamine synthetase/guanido kinase"/>
    <property type="match status" value="1"/>
</dbReference>
<dbReference type="InterPro" id="IPR017959">
    <property type="entry name" value="Asn/Gln-tRNA_amidoTrfase_suB/E"/>
</dbReference>
<dbReference type="SMART" id="SM00845">
    <property type="entry name" value="GatB_Yqey"/>
    <property type="match status" value="1"/>
</dbReference>
<keyword evidence="5 10" id="KW-0067">ATP-binding</keyword>
<sequence length="475" mass="53635">MADYKITIGLEIHAELKTQSKMFCGCINSPEEKEPNIHTCPICMGYPGTLPVINKKAVKLVLLVGTALGGKIADFTEFDRKNYFYPDIPKGYQISQYKNPLIQGGTLNGVKLTRIHLEEDTARSTHDTGDTQTSLVDFNRAGVPLMELVTEPVIHSSSEAVNFAKELQLLLQYLEVSDANMEKGEMRVEINFSVSKDNTLGTKVEVKNINSFRAICKAIDFEYKRQVDLLEKGEKIFQETRGWDENKEITFSQRMKESAHDYRYFPDPDLPKLIISEISDFAPDKLKKFLKETPIEKRERFTKVFGLKNSDIEIYIGNTEAGRFFENVAKELKEGSVQTASNYITSDIIGLSKTIGQDFTLGKITTESFVRIIFMINNGDLSSRGAKDVLKIIFENGGDPVTVAQEKGLIQKNNNQDIKKIAEKIIKENKDNVAEYKLGKTSLLQFFIGQGMKKTRGAINPEILRKILLELLETK</sequence>
<comment type="function">
    <text evidence="7 10">Allows the formation of correctly charged Asn-tRNA(Asn) or Gln-tRNA(Gln) through the transamidation of misacylated Asp-tRNA(Asn) or Glu-tRNA(Gln) in organisms which lack either or both of asparaginyl-tRNA or glutaminyl-tRNA synthetases. The reaction takes place in the presence of glutamine and ATP through an activated phospho-Asp-tRNA(Asn) or phospho-Glu-tRNA(Gln).</text>
</comment>
<comment type="similarity">
    <text evidence="1 10">Belongs to the GatB/GatE family. GatB subfamily.</text>
</comment>
<keyword evidence="3 10" id="KW-0436">Ligase</keyword>
<dbReference type="Proteomes" id="UP000176558">
    <property type="component" value="Unassembled WGS sequence"/>
</dbReference>
<comment type="catalytic activity">
    <reaction evidence="9 10">
        <text>L-glutamyl-tRNA(Gln) + L-glutamine + ATP + H2O = L-glutaminyl-tRNA(Gln) + L-glutamate + ADP + phosphate + H(+)</text>
        <dbReference type="Rhea" id="RHEA:17521"/>
        <dbReference type="Rhea" id="RHEA-COMP:9681"/>
        <dbReference type="Rhea" id="RHEA-COMP:9684"/>
        <dbReference type="ChEBI" id="CHEBI:15377"/>
        <dbReference type="ChEBI" id="CHEBI:15378"/>
        <dbReference type="ChEBI" id="CHEBI:29985"/>
        <dbReference type="ChEBI" id="CHEBI:30616"/>
        <dbReference type="ChEBI" id="CHEBI:43474"/>
        <dbReference type="ChEBI" id="CHEBI:58359"/>
        <dbReference type="ChEBI" id="CHEBI:78520"/>
        <dbReference type="ChEBI" id="CHEBI:78521"/>
        <dbReference type="ChEBI" id="CHEBI:456216"/>
    </reaction>
</comment>
<evidence type="ECO:0000256" key="2">
    <source>
        <dbReference type="ARBA" id="ARBA00011123"/>
    </source>
</evidence>
<dbReference type="NCBIfam" id="NF004014">
    <property type="entry name" value="PRK05477.1-4"/>
    <property type="match status" value="1"/>
</dbReference>
<dbReference type="InterPro" id="IPR004413">
    <property type="entry name" value="GatB"/>
</dbReference>
<evidence type="ECO:0000256" key="6">
    <source>
        <dbReference type="ARBA" id="ARBA00022917"/>
    </source>
</evidence>
<comment type="catalytic activity">
    <reaction evidence="8 10">
        <text>L-aspartyl-tRNA(Asn) + L-glutamine + ATP + H2O = L-asparaginyl-tRNA(Asn) + L-glutamate + ADP + phosphate + 2 H(+)</text>
        <dbReference type="Rhea" id="RHEA:14513"/>
        <dbReference type="Rhea" id="RHEA-COMP:9674"/>
        <dbReference type="Rhea" id="RHEA-COMP:9677"/>
        <dbReference type="ChEBI" id="CHEBI:15377"/>
        <dbReference type="ChEBI" id="CHEBI:15378"/>
        <dbReference type="ChEBI" id="CHEBI:29985"/>
        <dbReference type="ChEBI" id="CHEBI:30616"/>
        <dbReference type="ChEBI" id="CHEBI:43474"/>
        <dbReference type="ChEBI" id="CHEBI:58359"/>
        <dbReference type="ChEBI" id="CHEBI:78515"/>
        <dbReference type="ChEBI" id="CHEBI:78516"/>
        <dbReference type="ChEBI" id="CHEBI:456216"/>
    </reaction>
</comment>
<accession>A0A1G2USL0</accession>
<evidence type="ECO:0000313" key="13">
    <source>
        <dbReference type="Proteomes" id="UP000176558"/>
    </source>
</evidence>
<organism evidence="12 13">
    <name type="scientific">Candidatus Zambryskibacteria bacterium RIFCSPLOWO2_12_FULL_39_23</name>
    <dbReference type="NCBI Taxonomy" id="1802776"/>
    <lineage>
        <taxon>Bacteria</taxon>
        <taxon>Candidatus Zambryskiibacteriota</taxon>
    </lineage>
</organism>
<evidence type="ECO:0000256" key="5">
    <source>
        <dbReference type="ARBA" id="ARBA00022840"/>
    </source>
</evidence>
<dbReference type="GO" id="GO:0005524">
    <property type="term" value="F:ATP binding"/>
    <property type="evidence" value="ECO:0007669"/>
    <property type="project" value="UniProtKB-KW"/>
</dbReference>
<protein>
    <recommendedName>
        <fullName evidence="10">Aspartyl/glutamyl-tRNA(Asn/Gln) amidotransferase subunit B</fullName>
        <shortName evidence="10">Asp/Glu-ADT subunit B</shortName>
        <ecNumber evidence="10">6.3.5.-</ecNumber>
    </recommendedName>
</protein>
<keyword evidence="4 10" id="KW-0547">Nucleotide-binding</keyword>
<dbReference type="GO" id="GO:0070681">
    <property type="term" value="P:glutaminyl-tRNAGln biosynthesis via transamidation"/>
    <property type="evidence" value="ECO:0007669"/>
    <property type="project" value="TreeGrafter"/>
</dbReference>
<dbReference type="InterPro" id="IPR006075">
    <property type="entry name" value="Asn/Gln-tRNA_Trfase_suB/E_cat"/>
</dbReference>
<dbReference type="Pfam" id="PF02934">
    <property type="entry name" value="GatB_N"/>
    <property type="match status" value="1"/>
</dbReference>
<evidence type="ECO:0000256" key="9">
    <source>
        <dbReference type="ARBA" id="ARBA00047913"/>
    </source>
</evidence>
<evidence type="ECO:0000256" key="8">
    <source>
        <dbReference type="ARBA" id="ARBA00047380"/>
    </source>
</evidence>
<dbReference type="GO" id="GO:0050566">
    <property type="term" value="F:asparaginyl-tRNA synthase (glutamine-hydrolyzing) activity"/>
    <property type="evidence" value="ECO:0007669"/>
    <property type="project" value="RHEA"/>
</dbReference>
<evidence type="ECO:0000256" key="1">
    <source>
        <dbReference type="ARBA" id="ARBA00005306"/>
    </source>
</evidence>
<comment type="caution">
    <text evidence="12">The sequence shown here is derived from an EMBL/GenBank/DDBJ whole genome shotgun (WGS) entry which is preliminary data.</text>
</comment>
<dbReference type="InterPro" id="IPR018027">
    <property type="entry name" value="Asn/Gln_amidotransferase"/>
</dbReference>
<name>A0A1G2USL0_9BACT</name>